<keyword evidence="3" id="KW-1185">Reference proteome</keyword>
<dbReference type="EMBL" id="RQTK01000162">
    <property type="protein sequence ID" value="RUS85700.1"/>
    <property type="molecule type" value="Genomic_DNA"/>
</dbReference>
<sequence length="184" mass="20910">MNIARNKFAQLNTPGQLVSFHKIGNVIMGVKFDEYLTAPMEVVTSEGDDVHNISGSLSENSTWDNYQMVYPTASEDANEELLAWEPHDDDLEFDDDFQLARQRSRSIVTDVLKNGQQRGTKLKFTKQGVPCEDSDSDLEDFHYILDQSELQLKLVDQSLRKKRRDPMGTGLHPNPGKYVCASRE</sequence>
<evidence type="ECO:0000313" key="3">
    <source>
        <dbReference type="Proteomes" id="UP000271974"/>
    </source>
</evidence>
<comment type="caution">
    <text evidence="2">The sequence shown here is derived from an EMBL/GenBank/DDBJ whole genome shotgun (WGS) entry which is preliminary data.</text>
</comment>
<accession>A0A433TVU4</accession>
<dbReference type="OrthoDB" id="10041151at2759"/>
<proteinExistence type="predicted"/>
<reference evidence="2 3" key="1">
    <citation type="submission" date="2019-01" db="EMBL/GenBank/DDBJ databases">
        <title>A draft genome assembly of the solar-powered sea slug Elysia chlorotica.</title>
        <authorList>
            <person name="Cai H."/>
            <person name="Li Q."/>
            <person name="Fang X."/>
            <person name="Li J."/>
            <person name="Curtis N.E."/>
            <person name="Altenburger A."/>
            <person name="Shibata T."/>
            <person name="Feng M."/>
            <person name="Maeda T."/>
            <person name="Schwartz J.A."/>
            <person name="Shigenobu S."/>
            <person name="Lundholm N."/>
            <person name="Nishiyama T."/>
            <person name="Yang H."/>
            <person name="Hasebe M."/>
            <person name="Li S."/>
            <person name="Pierce S.K."/>
            <person name="Wang J."/>
        </authorList>
    </citation>
    <scope>NUCLEOTIDE SEQUENCE [LARGE SCALE GENOMIC DNA]</scope>
    <source>
        <strain evidence="2">EC2010</strain>
        <tissue evidence="2">Whole organism of an adult</tissue>
    </source>
</reference>
<feature type="region of interest" description="Disordered" evidence="1">
    <location>
        <begin position="161"/>
        <end position="184"/>
    </location>
</feature>
<gene>
    <name evidence="2" type="ORF">EGW08_006576</name>
</gene>
<feature type="non-terminal residue" evidence="2">
    <location>
        <position position="184"/>
    </location>
</feature>
<evidence type="ECO:0000313" key="2">
    <source>
        <dbReference type="EMBL" id="RUS85700.1"/>
    </source>
</evidence>
<dbReference type="Proteomes" id="UP000271974">
    <property type="component" value="Unassembled WGS sequence"/>
</dbReference>
<evidence type="ECO:0000256" key="1">
    <source>
        <dbReference type="SAM" id="MobiDB-lite"/>
    </source>
</evidence>
<name>A0A433TVU4_ELYCH</name>
<organism evidence="2 3">
    <name type="scientific">Elysia chlorotica</name>
    <name type="common">Eastern emerald elysia</name>
    <name type="synonym">Sea slug</name>
    <dbReference type="NCBI Taxonomy" id="188477"/>
    <lineage>
        <taxon>Eukaryota</taxon>
        <taxon>Metazoa</taxon>
        <taxon>Spiralia</taxon>
        <taxon>Lophotrochozoa</taxon>
        <taxon>Mollusca</taxon>
        <taxon>Gastropoda</taxon>
        <taxon>Heterobranchia</taxon>
        <taxon>Euthyneura</taxon>
        <taxon>Panpulmonata</taxon>
        <taxon>Sacoglossa</taxon>
        <taxon>Placobranchoidea</taxon>
        <taxon>Plakobranchidae</taxon>
        <taxon>Elysia</taxon>
    </lineage>
</organism>
<protein>
    <submittedName>
        <fullName evidence="2">Uncharacterized protein</fullName>
    </submittedName>
</protein>
<dbReference type="AlphaFoldDB" id="A0A433TVU4"/>
<dbReference type="STRING" id="188477.A0A433TVU4"/>